<organism evidence="2 3">
    <name type="scientific">Tegillarca granosa</name>
    <name type="common">Malaysian cockle</name>
    <name type="synonym">Anadara granosa</name>
    <dbReference type="NCBI Taxonomy" id="220873"/>
    <lineage>
        <taxon>Eukaryota</taxon>
        <taxon>Metazoa</taxon>
        <taxon>Spiralia</taxon>
        <taxon>Lophotrochozoa</taxon>
        <taxon>Mollusca</taxon>
        <taxon>Bivalvia</taxon>
        <taxon>Autobranchia</taxon>
        <taxon>Pteriomorphia</taxon>
        <taxon>Arcoida</taxon>
        <taxon>Arcoidea</taxon>
        <taxon>Arcidae</taxon>
        <taxon>Tegillarca</taxon>
    </lineage>
</organism>
<dbReference type="PANTHER" id="PTHR44324">
    <property type="entry name" value="WD40 REPEAT DOMAIN 95"/>
    <property type="match status" value="1"/>
</dbReference>
<proteinExistence type="predicted"/>
<evidence type="ECO:0000256" key="1">
    <source>
        <dbReference type="ARBA" id="ARBA00022737"/>
    </source>
</evidence>
<evidence type="ECO:0000313" key="2">
    <source>
        <dbReference type="EMBL" id="KAJ8313470.1"/>
    </source>
</evidence>
<evidence type="ECO:0000313" key="3">
    <source>
        <dbReference type="Proteomes" id="UP001217089"/>
    </source>
</evidence>
<dbReference type="InterPro" id="IPR051242">
    <property type="entry name" value="WD-EF-hand_domain"/>
</dbReference>
<keyword evidence="1" id="KW-0677">Repeat</keyword>
<accession>A0ABQ9FCU2</accession>
<gene>
    <name evidence="2" type="ORF">KUTeg_008981</name>
</gene>
<keyword evidence="3" id="KW-1185">Reference proteome</keyword>
<protein>
    <submittedName>
        <fullName evidence="2">Uncharacterized protein</fullName>
    </submittedName>
</protein>
<feature type="non-terminal residue" evidence="2">
    <location>
        <position position="70"/>
    </location>
</feature>
<dbReference type="Proteomes" id="UP001217089">
    <property type="component" value="Unassembled WGS sequence"/>
</dbReference>
<dbReference type="EMBL" id="JARBDR010000350">
    <property type="protein sequence ID" value="KAJ8313470.1"/>
    <property type="molecule type" value="Genomic_DNA"/>
</dbReference>
<reference evidence="2 3" key="1">
    <citation type="submission" date="2022-12" db="EMBL/GenBank/DDBJ databases">
        <title>Chromosome-level genome of Tegillarca granosa.</title>
        <authorList>
            <person name="Kim J."/>
        </authorList>
    </citation>
    <scope>NUCLEOTIDE SEQUENCE [LARGE SCALE GENOMIC DNA]</scope>
    <source>
        <strain evidence="2">Teg-2019</strain>
        <tissue evidence="2">Adductor muscle</tissue>
    </source>
</reference>
<sequence length="70" mass="7747">MSTKLDFNCQYKVQGLPHTPLCLDYWSNPNNSNEALLVWGDVGGYVNALFFSSANIALFERPPAPAGEKQ</sequence>
<dbReference type="PANTHER" id="PTHR44324:SF1">
    <property type="entry name" value="WD REPEAT-CONTAINING PROTEIN 49"/>
    <property type="match status" value="1"/>
</dbReference>
<comment type="caution">
    <text evidence="2">The sequence shown here is derived from an EMBL/GenBank/DDBJ whole genome shotgun (WGS) entry which is preliminary data.</text>
</comment>
<name>A0ABQ9FCU2_TEGGR</name>